<name>A0A3S5CRC9_9PLAT</name>
<dbReference type="AlphaFoldDB" id="A0A3S5CRC9"/>
<evidence type="ECO:0000313" key="2">
    <source>
        <dbReference type="Proteomes" id="UP000784294"/>
    </source>
</evidence>
<dbReference type="EMBL" id="CAAALY010110141">
    <property type="protein sequence ID" value="VEL30180.1"/>
    <property type="molecule type" value="Genomic_DNA"/>
</dbReference>
<keyword evidence="2" id="KW-1185">Reference proteome</keyword>
<sequence>MFFRLKRFLYPQPIIFASPNSIAKQSRNSGTPAAEADQDCLIAPETDPSARIGADKSVFEEPAAFPFISSSSTCPESTKAEAELQLTVGPVYYVHTQLMLSQLTASLEACLELIGSSHQDLSRGTLNPLTNYPLRRFSDVRAL</sequence>
<protein>
    <submittedName>
        <fullName evidence="1">Uncharacterized protein</fullName>
    </submittedName>
</protein>
<reference evidence="1" key="1">
    <citation type="submission" date="2018-11" db="EMBL/GenBank/DDBJ databases">
        <authorList>
            <consortium name="Pathogen Informatics"/>
        </authorList>
    </citation>
    <scope>NUCLEOTIDE SEQUENCE</scope>
</reference>
<accession>A0A3S5CRC9</accession>
<comment type="caution">
    <text evidence="1">The sequence shown here is derived from an EMBL/GenBank/DDBJ whole genome shotgun (WGS) entry which is preliminary data.</text>
</comment>
<organism evidence="1 2">
    <name type="scientific">Protopolystoma xenopodis</name>
    <dbReference type="NCBI Taxonomy" id="117903"/>
    <lineage>
        <taxon>Eukaryota</taxon>
        <taxon>Metazoa</taxon>
        <taxon>Spiralia</taxon>
        <taxon>Lophotrochozoa</taxon>
        <taxon>Platyhelminthes</taxon>
        <taxon>Monogenea</taxon>
        <taxon>Polyopisthocotylea</taxon>
        <taxon>Polystomatidea</taxon>
        <taxon>Polystomatidae</taxon>
        <taxon>Protopolystoma</taxon>
    </lineage>
</organism>
<proteinExistence type="predicted"/>
<gene>
    <name evidence="1" type="ORF">PXEA_LOCUS23620</name>
</gene>
<evidence type="ECO:0000313" key="1">
    <source>
        <dbReference type="EMBL" id="VEL30180.1"/>
    </source>
</evidence>
<dbReference type="Proteomes" id="UP000784294">
    <property type="component" value="Unassembled WGS sequence"/>
</dbReference>